<dbReference type="EMBL" id="MOEN01000008">
    <property type="protein sequence ID" value="OMH40838.1"/>
    <property type="molecule type" value="Genomic_DNA"/>
</dbReference>
<organism evidence="1 2">
    <name type="scientific">Desulfurobacterium indicum</name>
    <dbReference type="NCBI Taxonomy" id="1914305"/>
    <lineage>
        <taxon>Bacteria</taxon>
        <taxon>Pseudomonadati</taxon>
        <taxon>Aquificota</taxon>
        <taxon>Aquificia</taxon>
        <taxon>Desulfurobacteriales</taxon>
        <taxon>Desulfurobacteriaceae</taxon>
        <taxon>Desulfurobacterium</taxon>
    </lineage>
</organism>
<reference evidence="1 2" key="1">
    <citation type="submission" date="2016-10" db="EMBL/GenBank/DDBJ databases">
        <title>Genome sequence of a sulfur-reducing bacterium Desulfurobacterium indicum K6013.</title>
        <authorList>
            <person name="Cao J."/>
            <person name="Shao Z."/>
            <person name="Alain K."/>
            <person name="Jebbar M."/>
        </authorList>
    </citation>
    <scope>NUCLEOTIDE SEQUENCE [LARGE SCALE GENOMIC DNA]</scope>
    <source>
        <strain evidence="1 2">K6013</strain>
    </source>
</reference>
<protein>
    <submittedName>
        <fullName evidence="1">Uncharacterized protein</fullName>
    </submittedName>
</protein>
<evidence type="ECO:0000313" key="1">
    <source>
        <dbReference type="EMBL" id="OMH40838.1"/>
    </source>
</evidence>
<proteinExistence type="predicted"/>
<gene>
    <name evidence="1" type="ORF">BLW93_03370</name>
</gene>
<keyword evidence="2" id="KW-1185">Reference proteome</keyword>
<dbReference type="STRING" id="1914305.BLW93_03370"/>
<name>A0A1R1MM01_9BACT</name>
<evidence type="ECO:0000313" key="2">
    <source>
        <dbReference type="Proteomes" id="UP000187408"/>
    </source>
</evidence>
<dbReference type="Proteomes" id="UP000187408">
    <property type="component" value="Unassembled WGS sequence"/>
</dbReference>
<dbReference type="AlphaFoldDB" id="A0A1R1MM01"/>
<dbReference type="RefSeq" id="WP_076712702.1">
    <property type="nucleotide sequence ID" value="NZ_MOEN01000008.1"/>
</dbReference>
<comment type="caution">
    <text evidence="1">The sequence shown here is derived from an EMBL/GenBank/DDBJ whole genome shotgun (WGS) entry which is preliminary data.</text>
</comment>
<sequence>MKRIGYTITAFLLLIFGMKAIASTYTGFKPLKKGDWSKYTIISEDGKRTTLTYIYGGKEKINRKTINIIEFSGKYGNIAGVIQLGSVRYFV</sequence>
<accession>A0A1R1MM01</accession>